<keyword evidence="1" id="KW-0472">Membrane</keyword>
<proteinExistence type="predicted"/>
<keyword evidence="3" id="KW-1185">Reference proteome</keyword>
<dbReference type="Proteomes" id="UP001470809">
    <property type="component" value="Chromosome"/>
</dbReference>
<gene>
    <name evidence="2" type="ORF">AABB31_13315</name>
</gene>
<sequence length="200" mass="21165">MTNINVAVPGGAQHLARPSTFSVEDTYWGYVVRSGRGPSLSVVMSQIASFFFGACFLTACFGILLMPSIAFDGGTGAFRVGAATLFGAVAFYLLWFASRGTRPELHVDNAVGEIREVICNRAGKPTTVGCYGFDTIGGVFIETDPESSLSTLVLRYRNTVQTVAVAEGTEAQLIGLRDQLARDLMVCTAAGGSFSQARAA</sequence>
<reference evidence="2" key="1">
    <citation type="submission" date="2024-08" db="EMBL/GenBank/DDBJ databases">
        <title>Phylogenomic analyses of a clade within the roseobacter group suggest taxonomic reassignments of species of the genera Aestuariivita, Citreicella, Loktanella, Nautella, Pelagibaca, Ruegeria, Thalassobius, Thiobacimonas and Tropicibacter, and the proposal o.</title>
        <authorList>
            <person name="Jeon C.O."/>
        </authorList>
    </citation>
    <scope>NUCLEOTIDE SEQUENCE</scope>
    <source>
        <strain evidence="2">SS1-5</strain>
    </source>
</reference>
<evidence type="ECO:0000313" key="2">
    <source>
        <dbReference type="EMBL" id="WZU66059.1"/>
    </source>
</evidence>
<name>A0AAN0NKZ1_9RHOB</name>
<feature type="transmembrane region" description="Helical" evidence="1">
    <location>
        <begin position="50"/>
        <end position="71"/>
    </location>
</feature>
<feature type="transmembrane region" description="Helical" evidence="1">
    <location>
        <begin position="77"/>
        <end position="97"/>
    </location>
</feature>
<evidence type="ECO:0000313" key="3">
    <source>
        <dbReference type="Proteomes" id="UP001470809"/>
    </source>
</evidence>
<organism evidence="2 3">
    <name type="scientific">Yoonia rhodophyticola</name>
    <dbReference type="NCBI Taxonomy" id="3137370"/>
    <lineage>
        <taxon>Bacteria</taxon>
        <taxon>Pseudomonadati</taxon>
        <taxon>Pseudomonadota</taxon>
        <taxon>Alphaproteobacteria</taxon>
        <taxon>Rhodobacterales</taxon>
        <taxon>Paracoccaceae</taxon>
        <taxon>Yoonia</taxon>
    </lineage>
</organism>
<keyword evidence="1" id="KW-1133">Transmembrane helix</keyword>
<dbReference type="AlphaFoldDB" id="A0AAN0NKZ1"/>
<protein>
    <submittedName>
        <fullName evidence="2">Uncharacterized protein</fullName>
    </submittedName>
</protein>
<evidence type="ECO:0000256" key="1">
    <source>
        <dbReference type="SAM" id="Phobius"/>
    </source>
</evidence>
<keyword evidence="1" id="KW-0812">Transmembrane</keyword>
<accession>A0AAN0NKZ1</accession>
<dbReference type="RefSeq" id="WP_342075386.1">
    <property type="nucleotide sequence ID" value="NZ_CP151767.2"/>
</dbReference>
<dbReference type="KEGG" id="yrh:AABB31_13315"/>
<dbReference type="EMBL" id="CP151767">
    <property type="protein sequence ID" value="WZU66059.1"/>
    <property type="molecule type" value="Genomic_DNA"/>
</dbReference>